<reference evidence="1 2" key="1">
    <citation type="journal article" date="2021" name="Hortic Res">
        <title>Chromosome-scale assembly of the Dendrobium chrysotoxum genome enhances the understanding of orchid evolution.</title>
        <authorList>
            <person name="Zhang Y."/>
            <person name="Zhang G.Q."/>
            <person name="Zhang D."/>
            <person name="Liu X.D."/>
            <person name="Xu X.Y."/>
            <person name="Sun W.H."/>
            <person name="Yu X."/>
            <person name="Zhu X."/>
            <person name="Wang Z.W."/>
            <person name="Zhao X."/>
            <person name="Zhong W.Y."/>
            <person name="Chen H."/>
            <person name="Yin W.L."/>
            <person name="Huang T."/>
            <person name="Niu S.C."/>
            <person name="Liu Z.J."/>
        </authorList>
    </citation>
    <scope>NUCLEOTIDE SEQUENCE [LARGE SCALE GENOMIC DNA]</scope>
    <source>
        <strain evidence="1">Lindl</strain>
    </source>
</reference>
<gene>
    <name evidence="1" type="ORF">IEQ34_006358</name>
</gene>
<keyword evidence="2" id="KW-1185">Reference proteome</keyword>
<evidence type="ECO:0000313" key="2">
    <source>
        <dbReference type="Proteomes" id="UP000775213"/>
    </source>
</evidence>
<sequence length="86" mass="9173">MQVGNSQPDTSVENRPLSIGQDFFLISGTNYAIYLDGRLLGSSCSCVCILNAPAQEPNATRNCTSVVCVNVSKDNSVNLEVVGDDF</sequence>
<dbReference type="AlphaFoldDB" id="A0AAV7HDM5"/>
<protein>
    <submittedName>
        <fullName evidence="1">Uncharacterized protein</fullName>
    </submittedName>
</protein>
<organism evidence="1 2">
    <name type="scientific">Dendrobium chrysotoxum</name>
    <name type="common">Orchid</name>
    <dbReference type="NCBI Taxonomy" id="161865"/>
    <lineage>
        <taxon>Eukaryota</taxon>
        <taxon>Viridiplantae</taxon>
        <taxon>Streptophyta</taxon>
        <taxon>Embryophyta</taxon>
        <taxon>Tracheophyta</taxon>
        <taxon>Spermatophyta</taxon>
        <taxon>Magnoliopsida</taxon>
        <taxon>Liliopsida</taxon>
        <taxon>Asparagales</taxon>
        <taxon>Orchidaceae</taxon>
        <taxon>Epidendroideae</taxon>
        <taxon>Malaxideae</taxon>
        <taxon>Dendrobiinae</taxon>
        <taxon>Dendrobium</taxon>
    </lineage>
</organism>
<dbReference type="EMBL" id="JAGFBR010000006">
    <property type="protein sequence ID" value="KAH0466255.1"/>
    <property type="molecule type" value="Genomic_DNA"/>
</dbReference>
<proteinExistence type="predicted"/>
<dbReference type="Proteomes" id="UP000775213">
    <property type="component" value="Unassembled WGS sequence"/>
</dbReference>
<comment type="caution">
    <text evidence="1">The sequence shown here is derived from an EMBL/GenBank/DDBJ whole genome shotgun (WGS) entry which is preliminary data.</text>
</comment>
<accession>A0AAV7HDM5</accession>
<evidence type="ECO:0000313" key="1">
    <source>
        <dbReference type="EMBL" id="KAH0466255.1"/>
    </source>
</evidence>
<name>A0AAV7HDM5_DENCH</name>